<feature type="transmembrane region" description="Helical" evidence="7">
    <location>
        <begin position="327"/>
        <end position="347"/>
    </location>
</feature>
<evidence type="ECO:0000256" key="5">
    <source>
        <dbReference type="ARBA" id="ARBA00022989"/>
    </source>
</evidence>
<dbReference type="InterPro" id="IPR035906">
    <property type="entry name" value="MetI-like_sf"/>
</dbReference>
<feature type="transmembrane region" description="Helical" evidence="7">
    <location>
        <begin position="384"/>
        <end position="406"/>
    </location>
</feature>
<dbReference type="EMBL" id="BJUU01000010">
    <property type="protein sequence ID" value="GEK80468.1"/>
    <property type="molecule type" value="Genomic_DNA"/>
</dbReference>
<reference evidence="9 10" key="1">
    <citation type="submission" date="2019-07" db="EMBL/GenBank/DDBJ databases">
        <title>Whole genome shotgun sequence of Agrococcus baldri NBRC 103055.</title>
        <authorList>
            <person name="Hosoyama A."/>
            <person name="Uohara A."/>
            <person name="Ohji S."/>
            <person name="Ichikawa N."/>
        </authorList>
    </citation>
    <scope>NUCLEOTIDE SEQUENCE [LARGE SCALE GENOMIC DNA]</scope>
    <source>
        <strain evidence="9 10">NBRC 103055</strain>
    </source>
</reference>
<comment type="similarity">
    <text evidence="7">Belongs to the binding-protein-dependent transport system permease family.</text>
</comment>
<feature type="transmembrane region" description="Helical" evidence="7">
    <location>
        <begin position="240"/>
        <end position="258"/>
    </location>
</feature>
<feature type="transmembrane region" description="Helical" evidence="7">
    <location>
        <begin position="116"/>
        <end position="136"/>
    </location>
</feature>
<evidence type="ECO:0000313" key="10">
    <source>
        <dbReference type="Proteomes" id="UP000321749"/>
    </source>
</evidence>
<accession>A0AA87RJK0</accession>
<feature type="transmembrane region" description="Helical" evidence="7">
    <location>
        <begin position="52"/>
        <end position="71"/>
    </location>
</feature>
<dbReference type="GO" id="GO:0005886">
    <property type="term" value="C:plasma membrane"/>
    <property type="evidence" value="ECO:0007669"/>
    <property type="project" value="UniProtKB-SubCell"/>
</dbReference>
<name>A0AA87RJK0_9MICO</name>
<dbReference type="InterPro" id="IPR051393">
    <property type="entry name" value="ABC_transporter_permease"/>
</dbReference>
<gene>
    <name evidence="9" type="ORF">ABA31_18190</name>
</gene>
<dbReference type="InterPro" id="IPR000515">
    <property type="entry name" value="MetI-like"/>
</dbReference>
<protein>
    <recommendedName>
        <fullName evidence="8">ABC transmembrane type-1 domain-containing protein</fullName>
    </recommendedName>
</protein>
<keyword evidence="5 7" id="KW-1133">Transmembrane helix</keyword>
<evidence type="ECO:0000256" key="3">
    <source>
        <dbReference type="ARBA" id="ARBA00022475"/>
    </source>
</evidence>
<feature type="transmembrane region" description="Helical" evidence="7">
    <location>
        <begin position="295"/>
        <end position="315"/>
    </location>
</feature>
<feature type="transmembrane region" description="Helical" evidence="7">
    <location>
        <begin position="6"/>
        <end position="31"/>
    </location>
</feature>
<feature type="transmembrane region" description="Helical" evidence="7">
    <location>
        <begin position="183"/>
        <end position="202"/>
    </location>
</feature>
<evidence type="ECO:0000313" key="9">
    <source>
        <dbReference type="EMBL" id="GEK80468.1"/>
    </source>
</evidence>
<organism evidence="9 10">
    <name type="scientific">Agrococcus baldri</name>
    <dbReference type="NCBI Taxonomy" id="153730"/>
    <lineage>
        <taxon>Bacteria</taxon>
        <taxon>Bacillati</taxon>
        <taxon>Actinomycetota</taxon>
        <taxon>Actinomycetes</taxon>
        <taxon>Micrococcales</taxon>
        <taxon>Microbacteriaceae</taxon>
        <taxon>Agrococcus</taxon>
    </lineage>
</organism>
<sequence>MTTMDLIGKVMQAVVGLAAFGVAMALLLAFLDRPDDKPLLKGFAALKRGMRPRLIIIGAFALIAILARLLYGAVPWMTQGMTNLLIIVGLAGIGVVLLQWALDRLLQPAPPAVRSAVLRGIGAVLAIVVAIVAQSAESVPALDWITPALAVSGLIVALPLAGALVLTAGIAFVRQPIRRNARLLVWLVAAAAVVVITLVLESQRDEPIGVWTWAAAAALSVIGVLGYLADRDEDSKPMLVFLMPAAVLLTIGLVYPAIRTALLAFTDKTGTFNGLDNFIWMFSQREALITLGNTIAWVILVPLVSTAVGLAYAVFIDKSRGEKVYKMLVFMPMAISFVGAGIIWKFMYSYRGAEQEQIGLVNQLIVMVGGEPQQILQNSPWNTLALIIVMIWIQTGFAMVVLSAAIKGVPTEQLEAAEIDGANPWQRFRNVTVPGIRSSLVVVVTTISIATLKVFDIVRTMTAGNFDTSVVANEMYTQAFRSGEPGRGAALALILFIMVLPIVVYNIRVLNQQKAIR</sequence>
<evidence type="ECO:0000256" key="4">
    <source>
        <dbReference type="ARBA" id="ARBA00022692"/>
    </source>
</evidence>
<comment type="subcellular location">
    <subcellularLocation>
        <location evidence="1 7">Cell membrane</location>
        <topology evidence="1 7">Multi-pass membrane protein</topology>
    </subcellularLocation>
</comment>
<feature type="transmembrane region" description="Helical" evidence="7">
    <location>
        <begin position="148"/>
        <end position="171"/>
    </location>
</feature>
<evidence type="ECO:0000256" key="6">
    <source>
        <dbReference type="ARBA" id="ARBA00023136"/>
    </source>
</evidence>
<feature type="transmembrane region" description="Helical" evidence="7">
    <location>
        <begin position="489"/>
        <end position="507"/>
    </location>
</feature>
<keyword evidence="2 7" id="KW-0813">Transport</keyword>
<dbReference type="CDD" id="cd06261">
    <property type="entry name" value="TM_PBP2"/>
    <property type="match status" value="1"/>
</dbReference>
<evidence type="ECO:0000256" key="2">
    <source>
        <dbReference type="ARBA" id="ARBA00022448"/>
    </source>
</evidence>
<dbReference type="Proteomes" id="UP000321749">
    <property type="component" value="Unassembled WGS sequence"/>
</dbReference>
<proteinExistence type="inferred from homology"/>
<dbReference type="AlphaFoldDB" id="A0AA87RJK0"/>
<dbReference type="Pfam" id="PF00528">
    <property type="entry name" value="BPD_transp_1"/>
    <property type="match status" value="1"/>
</dbReference>
<evidence type="ECO:0000259" key="8">
    <source>
        <dbReference type="PROSITE" id="PS50928"/>
    </source>
</evidence>
<feature type="domain" description="ABC transmembrane type-1" evidence="8">
    <location>
        <begin position="291"/>
        <end position="506"/>
    </location>
</feature>
<dbReference type="SUPFAM" id="SSF161098">
    <property type="entry name" value="MetI-like"/>
    <property type="match status" value="1"/>
</dbReference>
<dbReference type="Gene3D" id="1.10.3720.10">
    <property type="entry name" value="MetI-like"/>
    <property type="match status" value="1"/>
</dbReference>
<dbReference type="PROSITE" id="PS50928">
    <property type="entry name" value="ABC_TM1"/>
    <property type="match status" value="1"/>
</dbReference>
<keyword evidence="3" id="KW-1003">Cell membrane</keyword>
<keyword evidence="10" id="KW-1185">Reference proteome</keyword>
<dbReference type="PANTHER" id="PTHR30193:SF18">
    <property type="entry name" value="OSMOPROTECTIVE COMPOUNDS UPTAKE PERMEASE PROTEIN GGTC"/>
    <property type="match status" value="1"/>
</dbReference>
<keyword evidence="4 7" id="KW-0812">Transmembrane</keyword>
<keyword evidence="6 7" id="KW-0472">Membrane</keyword>
<feature type="transmembrane region" description="Helical" evidence="7">
    <location>
        <begin position="208"/>
        <end position="228"/>
    </location>
</feature>
<evidence type="ECO:0000256" key="1">
    <source>
        <dbReference type="ARBA" id="ARBA00004651"/>
    </source>
</evidence>
<feature type="transmembrane region" description="Helical" evidence="7">
    <location>
        <begin position="83"/>
        <end position="102"/>
    </location>
</feature>
<dbReference type="PANTHER" id="PTHR30193">
    <property type="entry name" value="ABC TRANSPORTER PERMEASE PROTEIN"/>
    <property type="match status" value="1"/>
</dbReference>
<comment type="caution">
    <text evidence="9">The sequence shown here is derived from an EMBL/GenBank/DDBJ whole genome shotgun (WGS) entry which is preliminary data.</text>
</comment>
<evidence type="ECO:0000256" key="7">
    <source>
        <dbReference type="RuleBase" id="RU363032"/>
    </source>
</evidence>
<dbReference type="GO" id="GO:0055085">
    <property type="term" value="P:transmembrane transport"/>
    <property type="evidence" value="ECO:0007669"/>
    <property type="project" value="InterPro"/>
</dbReference>
<feature type="transmembrane region" description="Helical" evidence="7">
    <location>
        <begin position="436"/>
        <end position="455"/>
    </location>
</feature>